<protein>
    <submittedName>
        <fullName evidence="8">MmpS family membrane protein</fullName>
    </submittedName>
</protein>
<keyword evidence="4 7" id="KW-0812">Transmembrane</keyword>
<evidence type="ECO:0000313" key="9">
    <source>
        <dbReference type="Proteomes" id="UP000272729"/>
    </source>
</evidence>
<evidence type="ECO:0000256" key="5">
    <source>
        <dbReference type="ARBA" id="ARBA00022989"/>
    </source>
</evidence>
<dbReference type="InterPro" id="IPR038468">
    <property type="entry name" value="MmpS_C"/>
</dbReference>
<dbReference type="Proteomes" id="UP000272729">
    <property type="component" value="Unassembled WGS sequence"/>
</dbReference>
<reference evidence="8 9" key="1">
    <citation type="submission" date="2018-10" db="EMBL/GenBank/DDBJ databases">
        <title>Sequencing the genomes of 1000 actinobacteria strains.</title>
        <authorList>
            <person name="Klenk H.-P."/>
        </authorList>
    </citation>
    <scope>NUCLEOTIDE SEQUENCE [LARGE SCALE GENOMIC DNA]</scope>
    <source>
        <strain evidence="8 9">DSM 43911</strain>
    </source>
</reference>
<dbReference type="InterPro" id="IPR008693">
    <property type="entry name" value="MmpS"/>
</dbReference>
<evidence type="ECO:0000256" key="2">
    <source>
        <dbReference type="ARBA" id="ARBA00007531"/>
    </source>
</evidence>
<feature type="transmembrane region" description="Helical" evidence="7">
    <location>
        <begin position="16"/>
        <end position="37"/>
    </location>
</feature>
<organism evidence="8 9">
    <name type="scientific">Saccharothrix variisporea</name>
    <dbReference type="NCBI Taxonomy" id="543527"/>
    <lineage>
        <taxon>Bacteria</taxon>
        <taxon>Bacillati</taxon>
        <taxon>Actinomycetota</taxon>
        <taxon>Actinomycetes</taxon>
        <taxon>Pseudonocardiales</taxon>
        <taxon>Pseudonocardiaceae</taxon>
        <taxon>Saccharothrix</taxon>
    </lineage>
</organism>
<sequence>MTEPDLPESDQPARKWVVIAGSAVLVLGALVLALWVARPEHRSVVVYEVSGEAARATVVYSTFAEEGAGTREVELTAFPWRAELSAPGEVRDGVLAVTVGPEGGSVGCKVSVDGVERRSATASGPRTTALCSGF</sequence>
<evidence type="ECO:0000256" key="1">
    <source>
        <dbReference type="ARBA" id="ARBA00004236"/>
    </source>
</evidence>
<keyword evidence="6 7" id="KW-0472">Membrane</keyword>
<dbReference type="RefSeq" id="WP_121224832.1">
    <property type="nucleotide sequence ID" value="NZ_JBIUBA010000008.1"/>
</dbReference>
<dbReference type="AlphaFoldDB" id="A0A495XEF3"/>
<dbReference type="GO" id="GO:0005886">
    <property type="term" value="C:plasma membrane"/>
    <property type="evidence" value="ECO:0007669"/>
    <property type="project" value="UniProtKB-SubCell"/>
</dbReference>
<dbReference type="Gene3D" id="2.60.40.2880">
    <property type="entry name" value="MmpS1-5, C-terminal soluble domain"/>
    <property type="match status" value="1"/>
</dbReference>
<evidence type="ECO:0000256" key="3">
    <source>
        <dbReference type="ARBA" id="ARBA00022475"/>
    </source>
</evidence>
<dbReference type="OrthoDB" id="3694509at2"/>
<evidence type="ECO:0000313" key="8">
    <source>
        <dbReference type="EMBL" id="RKT72069.1"/>
    </source>
</evidence>
<dbReference type="Pfam" id="PF05423">
    <property type="entry name" value="Mycobact_memb"/>
    <property type="match status" value="1"/>
</dbReference>
<name>A0A495XEF3_9PSEU</name>
<evidence type="ECO:0000256" key="4">
    <source>
        <dbReference type="ARBA" id="ARBA00022692"/>
    </source>
</evidence>
<accession>A0A495XEF3</accession>
<proteinExistence type="inferred from homology"/>
<gene>
    <name evidence="8" type="ORF">DFJ66_5376</name>
</gene>
<dbReference type="EMBL" id="RBXR01000001">
    <property type="protein sequence ID" value="RKT72069.1"/>
    <property type="molecule type" value="Genomic_DNA"/>
</dbReference>
<keyword evidence="9" id="KW-1185">Reference proteome</keyword>
<comment type="subcellular location">
    <subcellularLocation>
        <location evidence="1">Cell membrane</location>
    </subcellularLocation>
</comment>
<comment type="similarity">
    <text evidence="2">Belongs to the MmpS family.</text>
</comment>
<evidence type="ECO:0000256" key="6">
    <source>
        <dbReference type="ARBA" id="ARBA00023136"/>
    </source>
</evidence>
<keyword evidence="5 7" id="KW-1133">Transmembrane helix</keyword>
<evidence type="ECO:0000256" key="7">
    <source>
        <dbReference type="SAM" id="Phobius"/>
    </source>
</evidence>
<comment type="caution">
    <text evidence="8">The sequence shown here is derived from an EMBL/GenBank/DDBJ whole genome shotgun (WGS) entry which is preliminary data.</text>
</comment>
<keyword evidence="3" id="KW-1003">Cell membrane</keyword>